<keyword evidence="4" id="KW-1185">Reference proteome</keyword>
<feature type="region of interest" description="Disordered" evidence="1">
    <location>
        <begin position="271"/>
        <end position="293"/>
    </location>
</feature>
<comment type="caution">
    <text evidence="3">The sequence shown here is derived from an EMBL/GenBank/DDBJ whole genome shotgun (WGS) entry which is preliminary data.</text>
</comment>
<dbReference type="InterPro" id="IPR021747">
    <property type="entry name" value="DUF3313"/>
</dbReference>
<dbReference type="PROSITE" id="PS51257">
    <property type="entry name" value="PROKAR_LIPOPROTEIN"/>
    <property type="match status" value="1"/>
</dbReference>
<dbReference type="RefSeq" id="WP_220332740.1">
    <property type="nucleotide sequence ID" value="NZ_JAEUAK010000001.1"/>
</dbReference>
<reference evidence="3 4" key="1">
    <citation type="journal article" date="2021" name="MBio">
        <title>Poor Competitiveness of Bradyrhizobium in Pigeon Pea Root Colonization in Indian Soils.</title>
        <authorList>
            <person name="Chalasani D."/>
            <person name="Basu A."/>
            <person name="Pullabhotla S.V.S.R.N."/>
            <person name="Jorrin B."/>
            <person name="Neal A.L."/>
            <person name="Poole P.S."/>
            <person name="Podile A.R."/>
            <person name="Tkacz A."/>
        </authorList>
    </citation>
    <scope>NUCLEOTIDE SEQUENCE [LARGE SCALE GENOMIC DNA]</scope>
    <source>
        <strain evidence="3 4">HU56</strain>
    </source>
</reference>
<proteinExistence type="predicted"/>
<evidence type="ECO:0000313" key="4">
    <source>
        <dbReference type="Proteomes" id="UP000717752"/>
    </source>
</evidence>
<feature type="signal peptide" evidence="2">
    <location>
        <begin position="1"/>
        <end position="35"/>
    </location>
</feature>
<accession>A0ABS7GNC1</accession>
<dbReference type="Proteomes" id="UP000717752">
    <property type="component" value="Unassembled WGS sequence"/>
</dbReference>
<feature type="chain" id="PRO_5046072470" evidence="2">
    <location>
        <begin position="36"/>
        <end position="293"/>
    </location>
</feature>
<dbReference type="EMBL" id="JAEUAK010000001">
    <property type="protein sequence ID" value="MBW9051207.1"/>
    <property type="molecule type" value="Genomic_DNA"/>
</dbReference>
<gene>
    <name evidence="3" type="ORF">JNB85_02125</name>
</gene>
<sequence>MTHSGIRPAGIRPQWGRIAPGLFACLLSTAVTSCAAVPLEQANTLTSYDGLTSNNGKFTKAKFKVDPGDLVANKTIYIEPTTVSPTAALSIKKPSDQALVANVISRALCVGVSDRFQVVDQRENADVVVHATVTRIVATSATAAGLSTATSLGASFVIPVPVPRLPIGLGGLAVEAEATTRDGRQVGAMVWAKGANAITTSARVSQIGDAYSLASSFGSDFSKMLVTGKTPYKGLPKIPSAQKIKSGLGGRPKYPACERFGRSPGLKDFAGSQIGLPPSWTDKRPTVVGQWSP</sequence>
<protein>
    <submittedName>
        <fullName evidence="3">DUF3313 domain-containing protein</fullName>
    </submittedName>
</protein>
<keyword evidence="2" id="KW-0732">Signal</keyword>
<evidence type="ECO:0000313" key="3">
    <source>
        <dbReference type="EMBL" id="MBW9051207.1"/>
    </source>
</evidence>
<evidence type="ECO:0000256" key="2">
    <source>
        <dbReference type="SAM" id="SignalP"/>
    </source>
</evidence>
<organism evidence="3 4">
    <name type="scientific">Rhizobium mesosinicum</name>
    <dbReference type="NCBI Taxonomy" id="335017"/>
    <lineage>
        <taxon>Bacteria</taxon>
        <taxon>Pseudomonadati</taxon>
        <taxon>Pseudomonadota</taxon>
        <taxon>Alphaproteobacteria</taxon>
        <taxon>Hyphomicrobiales</taxon>
        <taxon>Rhizobiaceae</taxon>
        <taxon>Rhizobium/Agrobacterium group</taxon>
        <taxon>Rhizobium</taxon>
    </lineage>
</organism>
<dbReference type="Pfam" id="PF11769">
    <property type="entry name" value="DUF3313"/>
    <property type="match status" value="1"/>
</dbReference>
<evidence type="ECO:0000256" key="1">
    <source>
        <dbReference type="SAM" id="MobiDB-lite"/>
    </source>
</evidence>
<name>A0ABS7GNC1_9HYPH</name>